<comment type="similarity">
    <text evidence="7">Belongs to the binding-protein-dependent transport system permease family.</text>
</comment>
<evidence type="ECO:0000256" key="7">
    <source>
        <dbReference type="RuleBase" id="RU363032"/>
    </source>
</evidence>
<feature type="transmembrane region" description="Helical" evidence="7">
    <location>
        <begin position="66"/>
        <end position="89"/>
    </location>
</feature>
<dbReference type="Gene3D" id="1.10.3720.10">
    <property type="entry name" value="MetI-like"/>
    <property type="match status" value="1"/>
</dbReference>
<name>C0W275_9ACTO</name>
<evidence type="ECO:0000256" key="4">
    <source>
        <dbReference type="ARBA" id="ARBA00022692"/>
    </source>
</evidence>
<keyword evidence="2 7" id="KW-0813">Transport</keyword>
<protein>
    <submittedName>
        <fullName evidence="9">ABC transporter, permease protein</fullName>
    </submittedName>
</protein>
<dbReference type="Pfam" id="PF00528">
    <property type="entry name" value="BPD_transp_1"/>
    <property type="match status" value="1"/>
</dbReference>
<evidence type="ECO:0000256" key="6">
    <source>
        <dbReference type="ARBA" id="ARBA00023136"/>
    </source>
</evidence>
<comment type="subcellular location">
    <subcellularLocation>
        <location evidence="1 7">Cell membrane</location>
        <topology evidence="1 7">Multi-pass membrane protein</topology>
    </subcellularLocation>
</comment>
<keyword evidence="5 7" id="KW-1133">Transmembrane helix</keyword>
<dbReference type="InterPro" id="IPR000515">
    <property type="entry name" value="MetI-like"/>
</dbReference>
<feature type="domain" description="ABC transmembrane type-1" evidence="8">
    <location>
        <begin position="63"/>
        <end position="278"/>
    </location>
</feature>
<evidence type="ECO:0000256" key="1">
    <source>
        <dbReference type="ARBA" id="ARBA00004651"/>
    </source>
</evidence>
<feature type="transmembrane region" description="Helical" evidence="7">
    <location>
        <begin position="260"/>
        <end position="281"/>
    </location>
</feature>
<evidence type="ECO:0000256" key="2">
    <source>
        <dbReference type="ARBA" id="ARBA00022448"/>
    </source>
</evidence>
<dbReference type="eggNOG" id="COG1175">
    <property type="taxonomic scope" value="Bacteria"/>
</dbReference>
<keyword evidence="3" id="KW-1003">Cell membrane</keyword>
<dbReference type="InterPro" id="IPR051393">
    <property type="entry name" value="ABC_transporter_permease"/>
</dbReference>
<dbReference type="PROSITE" id="PS50928">
    <property type="entry name" value="ABC_TM1"/>
    <property type="match status" value="1"/>
</dbReference>
<dbReference type="OrthoDB" id="3210259at2"/>
<gene>
    <name evidence="9" type="ORF">HMPREF0044_1528</name>
</gene>
<evidence type="ECO:0000313" key="9">
    <source>
        <dbReference type="EMBL" id="EEH63289.1"/>
    </source>
</evidence>
<dbReference type="RefSeq" id="WP_006546987.1">
    <property type="nucleotide sequence ID" value="NZ_DS999544.1"/>
</dbReference>
<dbReference type="InterPro" id="IPR035906">
    <property type="entry name" value="MetI-like_sf"/>
</dbReference>
<accession>C0W275</accession>
<feature type="transmembrane region" description="Helical" evidence="7">
    <location>
        <begin position="201"/>
        <end position="221"/>
    </location>
</feature>
<dbReference type="PANTHER" id="PTHR30193">
    <property type="entry name" value="ABC TRANSPORTER PERMEASE PROTEIN"/>
    <property type="match status" value="1"/>
</dbReference>
<proteinExistence type="inferred from homology"/>
<evidence type="ECO:0000256" key="3">
    <source>
        <dbReference type="ARBA" id="ARBA00022475"/>
    </source>
</evidence>
<evidence type="ECO:0000256" key="5">
    <source>
        <dbReference type="ARBA" id="ARBA00022989"/>
    </source>
</evidence>
<feature type="transmembrane region" description="Helical" evidence="7">
    <location>
        <begin position="160"/>
        <end position="180"/>
    </location>
</feature>
<sequence length="287" mass="31195">MLPFILGFILVFLLPIVSSIYSSFFQQVAAGGGLYGGGELTNEFVAFENYKNVATNSKFWVGMGRVVLYTAIQVPFMILSALVLALVLDSFLVRRVTIFRLGYFLPFAIPGVVAAGIWVYLYIPEISPIVAGFQSLGIEVDFLGKNMVLFSMANMTTWTYTGYNMLIFLAALQAIPTELAEAARIDGATGFQIVTKIKIPMVRGAVLLTVLLSIIGTIQLYSEPTVMATVNKWMELDYTPMQIAYNTMYGNLTPGGDGPASAVSVMIALIAGTLAVLYALVDKKVND</sequence>
<keyword evidence="10" id="KW-1185">Reference proteome</keyword>
<organism evidence="9 10">
    <name type="scientific">Gleimia coleocanis DSM 15436</name>
    <dbReference type="NCBI Taxonomy" id="525245"/>
    <lineage>
        <taxon>Bacteria</taxon>
        <taxon>Bacillati</taxon>
        <taxon>Actinomycetota</taxon>
        <taxon>Actinomycetes</taxon>
        <taxon>Actinomycetales</taxon>
        <taxon>Actinomycetaceae</taxon>
        <taxon>Gleimia</taxon>
    </lineage>
</organism>
<comment type="caution">
    <text evidence="9">The sequence shown here is derived from an EMBL/GenBank/DDBJ whole genome shotgun (WGS) entry which is preliminary data.</text>
</comment>
<dbReference type="Proteomes" id="UP000010301">
    <property type="component" value="Unassembled WGS sequence"/>
</dbReference>
<dbReference type="SUPFAM" id="SSF161098">
    <property type="entry name" value="MetI-like"/>
    <property type="match status" value="1"/>
</dbReference>
<dbReference type="GO" id="GO:0055085">
    <property type="term" value="P:transmembrane transport"/>
    <property type="evidence" value="ECO:0007669"/>
    <property type="project" value="InterPro"/>
</dbReference>
<dbReference type="CDD" id="cd06261">
    <property type="entry name" value="TM_PBP2"/>
    <property type="match status" value="1"/>
</dbReference>
<dbReference type="AlphaFoldDB" id="C0W275"/>
<feature type="transmembrane region" description="Helical" evidence="7">
    <location>
        <begin position="101"/>
        <end position="123"/>
    </location>
</feature>
<reference evidence="9 10" key="1">
    <citation type="submission" date="2009-01" db="EMBL/GenBank/DDBJ databases">
        <authorList>
            <person name="Qin X."/>
            <person name="Bachman B."/>
            <person name="Battles P."/>
            <person name="Bell A."/>
            <person name="Bess C."/>
            <person name="Bickham C."/>
            <person name="Chaboub L."/>
            <person name="Chen D."/>
            <person name="Coyle M."/>
            <person name="Deiros D.R."/>
            <person name="Dinh H."/>
            <person name="Forbes L."/>
            <person name="Fowler G."/>
            <person name="Francisco L."/>
            <person name="Fu Q."/>
            <person name="Gubbala S."/>
            <person name="Hale W."/>
            <person name="Han Y."/>
            <person name="Hemphill L."/>
            <person name="Highlander S.K."/>
            <person name="Hirani K."/>
            <person name="Hogues M."/>
            <person name="Jackson L."/>
            <person name="Jakkamsetti A."/>
            <person name="Javaid M."/>
            <person name="Jiang H."/>
            <person name="Korchina V."/>
            <person name="Kovar C."/>
            <person name="Lara F."/>
            <person name="Lee S."/>
            <person name="Mata R."/>
            <person name="Mathew T."/>
            <person name="Moen C."/>
            <person name="Morales K."/>
            <person name="Munidasa M."/>
            <person name="Nazareth L."/>
            <person name="Ngo R."/>
            <person name="Nguyen L."/>
            <person name="Okwuonu G."/>
            <person name="Ongeri F."/>
            <person name="Patil S."/>
            <person name="Petrosino J."/>
            <person name="Pham C."/>
            <person name="Pham P."/>
            <person name="Pu L.-L."/>
            <person name="Puazo M."/>
            <person name="Raj R."/>
            <person name="Reid J."/>
            <person name="Rouhana J."/>
            <person name="Saada N."/>
            <person name="Shang Y."/>
            <person name="Simmons D."/>
            <person name="Thornton R."/>
            <person name="Warren J."/>
            <person name="Weissenberger G."/>
            <person name="Zhang J."/>
            <person name="Zhang L."/>
            <person name="Zhou C."/>
            <person name="Zhu D."/>
            <person name="Muzny D."/>
            <person name="Worley K."/>
            <person name="Gibbs R."/>
        </authorList>
    </citation>
    <scope>NUCLEOTIDE SEQUENCE [LARGE SCALE GENOMIC DNA]</scope>
    <source>
        <strain evidence="9 10">DSM 15436</strain>
    </source>
</reference>
<evidence type="ECO:0000313" key="10">
    <source>
        <dbReference type="Proteomes" id="UP000010301"/>
    </source>
</evidence>
<keyword evidence="6 7" id="KW-0472">Membrane</keyword>
<dbReference type="GO" id="GO:0005886">
    <property type="term" value="C:plasma membrane"/>
    <property type="evidence" value="ECO:0007669"/>
    <property type="project" value="UniProtKB-SubCell"/>
</dbReference>
<dbReference type="HOGENOM" id="CLU_016047_0_2_11"/>
<dbReference type="PANTHER" id="PTHR30193:SF41">
    <property type="entry name" value="DIACETYLCHITOBIOSE UPTAKE SYSTEM PERMEASE PROTEIN NGCF"/>
    <property type="match status" value="1"/>
</dbReference>
<evidence type="ECO:0000259" key="8">
    <source>
        <dbReference type="PROSITE" id="PS50928"/>
    </source>
</evidence>
<keyword evidence="4 7" id="KW-0812">Transmembrane</keyword>
<dbReference type="EMBL" id="ACFG01000037">
    <property type="protein sequence ID" value="EEH63289.1"/>
    <property type="molecule type" value="Genomic_DNA"/>
</dbReference>
<dbReference type="STRING" id="525245.HMPREF0044_1528"/>